<dbReference type="RefSeq" id="WP_064698431.1">
    <property type="nucleotide sequence ID" value="NZ_BDEO01000001.1"/>
</dbReference>
<feature type="domain" description="TACO1/YebC-like N-terminal" evidence="8">
    <location>
        <begin position="5"/>
        <end position="76"/>
    </location>
</feature>
<protein>
    <recommendedName>
        <fullName evidence="6">Probable transcriptional regulatory protein SAMN05192556_101632</fullName>
    </recommendedName>
</protein>
<dbReference type="InterPro" id="IPR048300">
    <property type="entry name" value="TACO1_YebC-like_2nd/3rd_dom"/>
</dbReference>
<dbReference type="HAMAP" id="MF_00693">
    <property type="entry name" value="Transcrip_reg_TACO1"/>
    <property type="match status" value="1"/>
</dbReference>
<proteinExistence type="inferred from homology"/>
<dbReference type="Gene3D" id="1.10.10.200">
    <property type="match status" value="1"/>
</dbReference>
<evidence type="ECO:0000313" key="10">
    <source>
        <dbReference type="Proteomes" id="UP000184248"/>
    </source>
</evidence>
<dbReference type="PANTHER" id="PTHR12532">
    <property type="entry name" value="TRANSLATIONAL ACTIVATOR OF CYTOCHROME C OXIDASE 1"/>
    <property type="match status" value="1"/>
</dbReference>
<comment type="subcellular location">
    <subcellularLocation>
        <location evidence="6">Cytoplasm</location>
    </subcellularLocation>
</comment>
<dbReference type="InterPro" id="IPR049083">
    <property type="entry name" value="TACO1_YebC_N"/>
</dbReference>
<dbReference type="GO" id="GO:0006355">
    <property type="term" value="P:regulation of DNA-templated transcription"/>
    <property type="evidence" value="ECO:0007669"/>
    <property type="project" value="UniProtKB-UniRule"/>
</dbReference>
<dbReference type="AlphaFoldDB" id="A0A1M6P627"/>
<dbReference type="NCBIfam" id="TIGR01033">
    <property type="entry name" value="YebC/PmpR family DNA-binding transcriptional regulator"/>
    <property type="match status" value="1"/>
</dbReference>
<evidence type="ECO:0000256" key="1">
    <source>
        <dbReference type="ARBA" id="ARBA00008724"/>
    </source>
</evidence>
<evidence type="ECO:0000256" key="6">
    <source>
        <dbReference type="HAMAP-Rule" id="MF_00693"/>
    </source>
</evidence>
<evidence type="ECO:0000256" key="3">
    <source>
        <dbReference type="ARBA" id="ARBA00023015"/>
    </source>
</evidence>
<name>A0A1M6P627_9GAMM</name>
<keyword evidence="5 6" id="KW-0804">Transcription</keyword>
<accession>A0A1M6P627</accession>
<keyword evidence="10" id="KW-1185">Reference proteome</keyword>
<dbReference type="GO" id="GO:0005829">
    <property type="term" value="C:cytosol"/>
    <property type="evidence" value="ECO:0007669"/>
    <property type="project" value="TreeGrafter"/>
</dbReference>
<gene>
    <name evidence="9" type="ORF">SAMN05192556_101632</name>
</gene>
<dbReference type="Proteomes" id="UP000184248">
    <property type="component" value="Unassembled WGS sequence"/>
</dbReference>
<dbReference type="Gene3D" id="3.30.70.980">
    <property type="match status" value="2"/>
</dbReference>
<dbReference type="InterPro" id="IPR002876">
    <property type="entry name" value="Transcrip_reg_TACO1-like"/>
</dbReference>
<evidence type="ECO:0000259" key="7">
    <source>
        <dbReference type="Pfam" id="PF01709"/>
    </source>
</evidence>
<evidence type="ECO:0000256" key="2">
    <source>
        <dbReference type="ARBA" id="ARBA00022490"/>
    </source>
</evidence>
<organism evidence="9 10">
    <name type="scientific">Halomonas caseinilytica</name>
    <dbReference type="NCBI Taxonomy" id="438744"/>
    <lineage>
        <taxon>Bacteria</taxon>
        <taxon>Pseudomonadati</taxon>
        <taxon>Pseudomonadota</taxon>
        <taxon>Gammaproteobacteria</taxon>
        <taxon>Oceanospirillales</taxon>
        <taxon>Halomonadaceae</taxon>
        <taxon>Halomonas</taxon>
    </lineage>
</organism>
<keyword evidence="3 6" id="KW-0805">Transcription regulation</keyword>
<dbReference type="InterPro" id="IPR017856">
    <property type="entry name" value="Integrase-like_N"/>
</dbReference>
<dbReference type="GO" id="GO:0003677">
    <property type="term" value="F:DNA binding"/>
    <property type="evidence" value="ECO:0007669"/>
    <property type="project" value="UniProtKB-UniRule"/>
</dbReference>
<evidence type="ECO:0000256" key="5">
    <source>
        <dbReference type="ARBA" id="ARBA00023163"/>
    </source>
</evidence>
<reference evidence="10" key="1">
    <citation type="submission" date="2016-11" db="EMBL/GenBank/DDBJ databases">
        <authorList>
            <person name="Varghese N."/>
            <person name="Submissions S."/>
        </authorList>
    </citation>
    <scope>NUCLEOTIDE SEQUENCE [LARGE SCALE GENOMIC DNA]</scope>
    <source>
        <strain evidence="10">ALO Sharm</strain>
    </source>
</reference>
<evidence type="ECO:0000313" key="9">
    <source>
        <dbReference type="EMBL" id="SHK03394.1"/>
    </source>
</evidence>
<dbReference type="Pfam" id="PF01709">
    <property type="entry name" value="Transcrip_reg"/>
    <property type="match status" value="1"/>
</dbReference>
<keyword evidence="2 6" id="KW-0963">Cytoplasm</keyword>
<dbReference type="SUPFAM" id="SSF75625">
    <property type="entry name" value="YebC-like"/>
    <property type="match status" value="1"/>
</dbReference>
<dbReference type="InterPro" id="IPR026564">
    <property type="entry name" value="Transcrip_reg_TACO1-like_dom3"/>
</dbReference>
<feature type="domain" description="TACO1/YebC-like second and third" evidence="7">
    <location>
        <begin position="82"/>
        <end position="238"/>
    </location>
</feature>
<dbReference type="Pfam" id="PF20772">
    <property type="entry name" value="TACO1_YebC_N"/>
    <property type="match status" value="1"/>
</dbReference>
<sequence>MAGHSKWANIKHRKAAQDAKRGKIFTKLIRELTVAARHGGAEPADNPRLRAAIDKALANNMTKDTIQRAVDRGAGNTDGDDMEEVVYEGYGPEGVAMMVEAMTDNRNRTVSEVRHAFNKHGGNLGTTGSVAFMFHRQGRLTLPEGTSEEAAMEATLEAEPEEIETLEDGRLEVVTTPDSFGAVKDALVEAGLEPTASDVGLYPDNYARIEDVELGRRIITLVDRLEDLDDVQNVYTNADFADDIMEALHDDA</sequence>
<dbReference type="InterPro" id="IPR029072">
    <property type="entry name" value="YebC-like"/>
</dbReference>
<keyword evidence="4 6" id="KW-0238">DNA-binding</keyword>
<dbReference type="PANTHER" id="PTHR12532:SF6">
    <property type="entry name" value="TRANSCRIPTIONAL REGULATORY PROTEIN YEBC-RELATED"/>
    <property type="match status" value="1"/>
</dbReference>
<evidence type="ECO:0000259" key="8">
    <source>
        <dbReference type="Pfam" id="PF20772"/>
    </source>
</evidence>
<dbReference type="FunFam" id="1.10.10.200:FF:000001">
    <property type="entry name" value="Probable transcriptional regulatory protein YebC"/>
    <property type="match status" value="1"/>
</dbReference>
<dbReference type="OrthoDB" id="9781053at2"/>
<evidence type="ECO:0000256" key="4">
    <source>
        <dbReference type="ARBA" id="ARBA00023125"/>
    </source>
</evidence>
<dbReference type="NCBIfam" id="NF009044">
    <property type="entry name" value="PRK12378.1"/>
    <property type="match status" value="1"/>
</dbReference>
<dbReference type="EMBL" id="FRAL01000001">
    <property type="protein sequence ID" value="SHK03394.1"/>
    <property type="molecule type" value="Genomic_DNA"/>
</dbReference>
<comment type="similarity">
    <text evidence="1 6">Belongs to the TACO1 family.</text>
</comment>
<dbReference type="NCBIfam" id="NF001030">
    <property type="entry name" value="PRK00110.1"/>
    <property type="match status" value="1"/>
</dbReference>